<evidence type="ECO:0000256" key="2">
    <source>
        <dbReference type="ARBA" id="ARBA00022614"/>
    </source>
</evidence>
<feature type="domain" description="TIR" evidence="6">
    <location>
        <begin position="545"/>
        <end position="697"/>
    </location>
</feature>
<evidence type="ECO:0000256" key="5">
    <source>
        <dbReference type="SAM" id="Phobius"/>
    </source>
</evidence>
<keyword evidence="2" id="KW-0433">Leucine-rich repeat</keyword>
<organism evidence="7 8">
    <name type="scientific">Mytilus galloprovincialis</name>
    <name type="common">Mediterranean mussel</name>
    <dbReference type="NCBI Taxonomy" id="29158"/>
    <lineage>
        <taxon>Eukaryota</taxon>
        <taxon>Metazoa</taxon>
        <taxon>Spiralia</taxon>
        <taxon>Lophotrochozoa</taxon>
        <taxon>Mollusca</taxon>
        <taxon>Bivalvia</taxon>
        <taxon>Autobranchia</taxon>
        <taxon>Pteriomorphia</taxon>
        <taxon>Mytilida</taxon>
        <taxon>Mytiloidea</taxon>
        <taxon>Mytilidae</taxon>
        <taxon>Mytilinae</taxon>
        <taxon>Mytilus</taxon>
    </lineage>
</organism>
<keyword evidence="5" id="KW-0472">Membrane</keyword>
<dbReference type="Gene3D" id="3.80.10.10">
    <property type="entry name" value="Ribonuclease Inhibitor"/>
    <property type="match status" value="2"/>
</dbReference>
<dbReference type="SMART" id="SM00365">
    <property type="entry name" value="LRR_SD22"/>
    <property type="match status" value="3"/>
</dbReference>
<dbReference type="Gene3D" id="3.40.50.10140">
    <property type="entry name" value="Toll/interleukin-1 receptor homology (TIR) domain"/>
    <property type="match status" value="1"/>
</dbReference>
<dbReference type="SUPFAM" id="SSF52200">
    <property type="entry name" value="Toll/Interleukin receptor TIR domain"/>
    <property type="match status" value="1"/>
</dbReference>
<reference evidence="7" key="1">
    <citation type="submission" date="2018-11" db="EMBL/GenBank/DDBJ databases">
        <authorList>
            <person name="Alioto T."/>
            <person name="Alioto T."/>
        </authorList>
    </citation>
    <scope>NUCLEOTIDE SEQUENCE</scope>
</reference>
<keyword evidence="8" id="KW-1185">Reference proteome</keyword>
<feature type="transmembrane region" description="Helical" evidence="5">
    <location>
        <begin position="500"/>
        <end position="522"/>
    </location>
</feature>
<dbReference type="InterPro" id="IPR000372">
    <property type="entry name" value="LRRNT"/>
</dbReference>
<dbReference type="PROSITE" id="PS50104">
    <property type="entry name" value="TIR"/>
    <property type="match status" value="1"/>
</dbReference>
<dbReference type="InterPro" id="IPR032675">
    <property type="entry name" value="LRR_dom_sf"/>
</dbReference>
<evidence type="ECO:0000256" key="3">
    <source>
        <dbReference type="ARBA" id="ARBA00022729"/>
    </source>
</evidence>
<dbReference type="SUPFAM" id="SSF52058">
    <property type="entry name" value="L domain-like"/>
    <property type="match status" value="2"/>
</dbReference>
<dbReference type="SMART" id="SM00013">
    <property type="entry name" value="LRRNT"/>
    <property type="match status" value="1"/>
</dbReference>
<accession>A0A8B6DDM7</accession>
<evidence type="ECO:0000313" key="8">
    <source>
        <dbReference type="Proteomes" id="UP000596742"/>
    </source>
</evidence>
<keyword evidence="4" id="KW-0677">Repeat</keyword>
<dbReference type="InterPro" id="IPR001611">
    <property type="entry name" value="Leu-rich_rpt"/>
</dbReference>
<proteinExistence type="inferred from homology"/>
<dbReference type="PANTHER" id="PTHR24366:SF96">
    <property type="entry name" value="LEUCINE RICH REPEAT CONTAINING 53"/>
    <property type="match status" value="1"/>
</dbReference>
<dbReference type="InterPro" id="IPR003591">
    <property type="entry name" value="Leu-rich_rpt_typical-subtyp"/>
</dbReference>
<dbReference type="AlphaFoldDB" id="A0A8B6DDM7"/>
<protein>
    <recommendedName>
        <fullName evidence="6">TIR domain-containing protein</fullName>
    </recommendedName>
</protein>
<evidence type="ECO:0000256" key="4">
    <source>
        <dbReference type="ARBA" id="ARBA00022737"/>
    </source>
</evidence>
<dbReference type="EMBL" id="UYJE01003347">
    <property type="protein sequence ID" value="VDI18523.1"/>
    <property type="molecule type" value="Genomic_DNA"/>
</dbReference>
<dbReference type="InterPro" id="IPR000157">
    <property type="entry name" value="TIR_dom"/>
</dbReference>
<evidence type="ECO:0000259" key="6">
    <source>
        <dbReference type="PROSITE" id="PS50104"/>
    </source>
</evidence>
<keyword evidence="3" id="KW-0732">Signal</keyword>
<keyword evidence="5" id="KW-1133">Transmembrane helix</keyword>
<dbReference type="Pfam" id="PF01582">
    <property type="entry name" value="TIR"/>
    <property type="match status" value="1"/>
</dbReference>
<evidence type="ECO:0000313" key="7">
    <source>
        <dbReference type="EMBL" id="VDI18523.1"/>
    </source>
</evidence>
<dbReference type="Proteomes" id="UP000596742">
    <property type="component" value="Unassembled WGS sequence"/>
</dbReference>
<sequence>NTKFETWEKWIPPFVRRTDLLCPTDLCTLDVTLNVTSKNACCTCLAKPSWKFNPWIYDLVLKYTRRGGIAQLIGERTVNSRLVHNNGFLSHLPYNLCNFVNIVEIEATYNKISSIGNISCLQMLDTLDLSHNSIQSIGNSTFKHLPLLRELRLSHNGIKTVEPFTLAGTTMSIFWVDLSWNNMTKLDISNVVSEYQFCRYDFSSNKIIQIVNKQNFQFDVNKYYVGGFLNLDSNDFTHMVDFKDLGIHDMTILGKVFRFGLSLQNMKWTCDCRMEPFFALSQDAFKRIWRDYFNVTCWDPPEYRGRSIIEHFVKRNKLDLLICNKTSADKCPKKCHCFYQPKNRRTVINCTGVGLTALPKFVPEGDNLTLLFDGNNIEFLEHREYFNRSSVISISNNKLHSIASNAIGSIGSNTVLDLSGNSINELPRDIQSLDPCIMKLGIIKISCSCDDHWLVNWLKNKRAEKCKNITEIICFIDDGYVSTIGLDLGNYCNDDSNLTFFNILFGLIIALLLGLCGLMYTFRYELFIIKRKFVNQKSSKIYPLLKYDVFLSFDDNDTELRFWVMKTLASYLQGACYKTFIPCRDGNIGEVREEAMIDNINVCKNYIVILCDKYHTEDTFWTTIEWKYIWHNFKQNKERQIILINYHQLESSEVREIKLKAFIRVGTDIDFSNRKHTLLQDIQDRLGSPILTTNYSF</sequence>
<dbReference type="SMART" id="SM00369">
    <property type="entry name" value="LRR_TYP"/>
    <property type="match status" value="3"/>
</dbReference>
<feature type="non-terminal residue" evidence="7">
    <location>
        <position position="1"/>
    </location>
</feature>
<dbReference type="PANTHER" id="PTHR24366">
    <property type="entry name" value="IG(IMMUNOGLOBULIN) AND LRR(LEUCINE RICH REPEAT) DOMAINS"/>
    <property type="match status" value="1"/>
</dbReference>
<evidence type="ECO:0000256" key="1">
    <source>
        <dbReference type="ARBA" id="ARBA00009634"/>
    </source>
</evidence>
<dbReference type="GO" id="GO:0007165">
    <property type="term" value="P:signal transduction"/>
    <property type="evidence" value="ECO:0007669"/>
    <property type="project" value="InterPro"/>
</dbReference>
<gene>
    <name evidence="7" type="ORF">MGAL_10B033428</name>
</gene>
<keyword evidence="5" id="KW-0812">Transmembrane</keyword>
<comment type="caution">
    <text evidence="7">The sequence shown here is derived from an EMBL/GenBank/DDBJ whole genome shotgun (WGS) entry which is preliminary data.</text>
</comment>
<dbReference type="InterPro" id="IPR035897">
    <property type="entry name" value="Toll_tir_struct_dom_sf"/>
</dbReference>
<dbReference type="Pfam" id="PF13855">
    <property type="entry name" value="LRR_8"/>
    <property type="match status" value="1"/>
</dbReference>
<name>A0A8B6DDM7_MYTGA</name>
<dbReference type="OrthoDB" id="6063000at2759"/>
<comment type="similarity">
    <text evidence="1">Belongs to the Toll-like receptor family.</text>
</comment>
<dbReference type="PROSITE" id="PS51450">
    <property type="entry name" value="LRR"/>
    <property type="match status" value="1"/>
</dbReference>